<dbReference type="EMBL" id="NRGR01000017">
    <property type="protein sequence ID" value="PCC39130.1"/>
    <property type="molecule type" value="Genomic_DNA"/>
</dbReference>
<protein>
    <submittedName>
        <fullName evidence="2">Uncharacterized protein</fullName>
    </submittedName>
</protein>
<keyword evidence="1" id="KW-0812">Transmembrane</keyword>
<evidence type="ECO:0000256" key="1">
    <source>
        <dbReference type="SAM" id="Phobius"/>
    </source>
</evidence>
<dbReference type="Proteomes" id="UP000218598">
    <property type="component" value="Unassembled WGS sequence"/>
</dbReference>
<accession>A0A2A3YII1</accession>
<feature type="transmembrane region" description="Helical" evidence="1">
    <location>
        <begin position="12"/>
        <end position="32"/>
    </location>
</feature>
<keyword evidence="1" id="KW-1133">Transmembrane helix</keyword>
<dbReference type="AlphaFoldDB" id="A0A2A3YII1"/>
<gene>
    <name evidence="2" type="ORF">CIK66_10610</name>
</gene>
<proteinExistence type="predicted"/>
<keyword evidence="3" id="KW-1185">Reference proteome</keyword>
<keyword evidence="1" id="KW-0472">Membrane</keyword>
<comment type="caution">
    <text evidence="2">The sequence shown here is derived from an EMBL/GenBank/DDBJ whole genome shotgun (WGS) entry which is preliminary data.</text>
</comment>
<reference evidence="2 3" key="1">
    <citation type="journal article" date="2017" name="Elife">
        <title>Extensive horizontal gene transfer in cheese-associated bacteria.</title>
        <authorList>
            <person name="Bonham K.S."/>
            <person name="Wolfe B.E."/>
            <person name="Dutton R.J."/>
        </authorList>
    </citation>
    <scope>NUCLEOTIDE SEQUENCE [LARGE SCALE GENOMIC DNA]</scope>
    <source>
        <strain evidence="2 3">341_9</strain>
    </source>
</reference>
<name>A0A2A3YII1_9MICO</name>
<evidence type="ECO:0000313" key="2">
    <source>
        <dbReference type="EMBL" id="PCC39130.1"/>
    </source>
</evidence>
<evidence type="ECO:0000313" key="3">
    <source>
        <dbReference type="Proteomes" id="UP000218598"/>
    </source>
</evidence>
<sequence>MWILRVRKVQIALIAMGVVVVLMAGLAILGHFSNVPEDERIAVKPTSEEPAVTGLDDPTPEENPVVLPLPDTSKPEELAPAVAEVLGSPDTARFDEPYYVATIASASPEIENEGKAPTTPKEWATQVVATAWESDPWEDRAQYKTTDTFTAQKVTAGDSEEFLNVFAPESPEVQEYLESQGLVVMEVEGTLLRELTDPDDGVRKQADMGETSWSVAMLCPEKENCQVFLAVPGTFEQAQKEG</sequence>
<organism evidence="2 3">
    <name type="scientific">Brachybacterium alimentarium</name>
    <dbReference type="NCBI Taxonomy" id="47845"/>
    <lineage>
        <taxon>Bacteria</taxon>
        <taxon>Bacillati</taxon>
        <taxon>Actinomycetota</taxon>
        <taxon>Actinomycetes</taxon>
        <taxon>Micrococcales</taxon>
        <taxon>Dermabacteraceae</taxon>
        <taxon>Brachybacterium</taxon>
    </lineage>
</organism>